<dbReference type="PANTHER" id="PTHR43248">
    <property type="entry name" value="2-SUCCINYL-6-HYDROXY-2,4-CYCLOHEXADIENE-1-CARBOXYLATE SYNTHASE"/>
    <property type="match status" value="1"/>
</dbReference>
<dbReference type="PANTHER" id="PTHR43248:SF29">
    <property type="entry name" value="TRIPEPTIDYL AMINOPEPTIDASE"/>
    <property type="match status" value="1"/>
</dbReference>
<evidence type="ECO:0000256" key="4">
    <source>
        <dbReference type="SAM" id="SignalP"/>
    </source>
</evidence>
<evidence type="ECO:0000259" key="5">
    <source>
        <dbReference type="Pfam" id="PF00561"/>
    </source>
</evidence>
<dbReference type="InterPro" id="IPR000073">
    <property type="entry name" value="AB_hydrolase_1"/>
</dbReference>
<protein>
    <submittedName>
        <fullName evidence="7">Alpha/beta hydrolase</fullName>
    </submittedName>
</protein>
<dbReference type="EMBL" id="VDGT01000001">
    <property type="protein sequence ID" value="TNM34203.1"/>
    <property type="molecule type" value="Genomic_DNA"/>
</dbReference>
<feature type="domain" description="AB hydrolase-1" evidence="5">
    <location>
        <begin position="103"/>
        <end position="283"/>
    </location>
</feature>
<dbReference type="InterPro" id="IPR013595">
    <property type="entry name" value="Pept_S33_TAP-like_C"/>
</dbReference>
<evidence type="ECO:0000256" key="2">
    <source>
        <dbReference type="ARBA" id="ARBA00022729"/>
    </source>
</evidence>
<comment type="caution">
    <text evidence="7">The sequence shown here is derived from an EMBL/GenBank/DDBJ whole genome shotgun (WGS) entry which is preliminary data.</text>
</comment>
<dbReference type="Proteomes" id="UP000311713">
    <property type="component" value="Unassembled WGS sequence"/>
</dbReference>
<evidence type="ECO:0000313" key="8">
    <source>
        <dbReference type="Proteomes" id="UP000311713"/>
    </source>
</evidence>
<keyword evidence="2 4" id="KW-0732">Signal</keyword>
<feature type="domain" description="Peptidase S33 tripeptidyl aminopeptidase-like C-terminal" evidence="6">
    <location>
        <begin position="422"/>
        <end position="521"/>
    </location>
</feature>
<dbReference type="OrthoDB" id="4006962at2"/>
<reference evidence="7 8" key="1">
    <citation type="submission" date="2019-06" db="EMBL/GenBank/DDBJ databases">
        <title>Draft genome of Streptomyces sedi sp. JCM16909.</title>
        <authorList>
            <person name="Klykleung N."/>
            <person name="Tanasupawat S."/>
            <person name="Kudo T."/>
            <person name="Yuki M."/>
            <person name="Ohkuma M."/>
        </authorList>
    </citation>
    <scope>NUCLEOTIDE SEQUENCE [LARGE SCALE GENOMIC DNA]</scope>
    <source>
        <strain evidence="7 8">JCM 16909</strain>
    </source>
</reference>
<dbReference type="Pfam" id="PF00561">
    <property type="entry name" value="Abhydrolase_1"/>
    <property type="match status" value="1"/>
</dbReference>
<dbReference type="InterPro" id="IPR006311">
    <property type="entry name" value="TAT_signal"/>
</dbReference>
<feature type="signal peptide" evidence="4">
    <location>
        <begin position="1"/>
        <end position="22"/>
    </location>
</feature>
<name>A0A5C4VE90_9ACTN</name>
<accession>A0A5C4VE90</accession>
<evidence type="ECO:0000313" key="7">
    <source>
        <dbReference type="EMBL" id="TNM34203.1"/>
    </source>
</evidence>
<keyword evidence="8" id="KW-1185">Reference proteome</keyword>
<comment type="similarity">
    <text evidence="1">Belongs to the peptidase S33 family.</text>
</comment>
<dbReference type="GO" id="GO:0016787">
    <property type="term" value="F:hydrolase activity"/>
    <property type="evidence" value="ECO:0007669"/>
    <property type="project" value="UniProtKB-KW"/>
</dbReference>
<feature type="chain" id="PRO_5039266911" evidence="4">
    <location>
        <begin position="23"/>
        <end position="530"/>
    </location>
</feature>
<dbReference type="AlphaFoldDB" id="A0A5C4VE90"/>
<proteinExistence type="inferred from homology"/>
<evidence type="ECO:0000256" key="1">
    <source>
        <dbReference type="ARBA" id="ARBA00010088"/>
    </source>
</evidence>
<dbReference type="Pfam" id="PF08386">
    <property type="entry name" value="Abhydrolase_4"/>
    <property type="match status" value="1"/>
</dbReference>
<dbReference type="Gene3D" id="3.40.50.1820">
    <property type="entry name" value="alpha/beta hydrolase"/>
    <property type="match status" value="1"/>
</dbReference>
<dbReference type="RefSeq" id="WP_139639965.1">
    <property type="nucleotide sequence ID" value="NZ_BAAAZS010000014.1"/>
</dbReference>
<gene>
    <name evidence="7" type="ORF">FH715_00440</name>
</gene>
<dbReference type="PROSITE" id="PS51318">
    <property type="entry name" value="TAT"/>
    <property type="match status" value="1"/>
</dbReference>
<sequence length="530" mass="55624">MPAHARPRRRAALAAACSFALAAPLLAAATPAGATAPDPRVDWGACDDDILATVPDGERDRYSCADHEVPLDHADPEGERISIALLRRAADDPDARIGSAFVNPGGPGNAGRVLAVNAANHLDEEVLDSFDIVGFDPRGTGASTPFSCFTSDEEAAGVFGRLIRTPVNEEEVSGSLAGYRSYAEHCAANAGPLIEHMSTRDVAHDLDALRAAVGEERITYVGQSYGTLIGATYANLYPERVRAMVFDASVDPDLRTNDGLEQDRQRAGAHEEALDAFLTACAEAGDACAFGSGDPHAKWDALRERLHQGPIDVPGGAPLTADGLITGVAYGLFSQAGLGQLAAQLQGAHDAMTGATTEGAADPRALLTAEAPLGAAGPDAEPSPHLFSDPHFAFNCSDKPFDHAQGDVPALVEEWEAEMPTFSRFQLFGEAALCPLWPAASPDPYTGPWELSTEIPVLVLGGVHDPATPYAFSERVVEQLGAARLVTVDGFGHCFTGLSEAGDALVSDYLLDLRVPEEGTVVELDAPPFS</sequence>
<organism evidence="7 8">
    <name type="scientific">Streptomyces sedi</name>
    <dbReference type="NCBI Taxonomy" id="555059"/>
    <lineage>
        <taxon>Bacteria</taxon>
        <taxon>Bacillati</taxon>
        <taxon>Actinomycetota</taxon>
        <taxon>Actinomycetes</taxon>
        <taxon>Kitasatosporales</taxon>
        <taxon>Streptomycetaceae</taxon>
        <taxon>Streptomyces</taxon>
    </lineage>
</organism>
<evidence type="ECO:0000256" key="3">
    <source>
        <dbReference type="ARBA" id="ARBA00022801"/>
    </source>
</evidence>
<keyword evidence="3 7" id="KW-0378">Hydrolase</keyword>
<dbReference type="InterPro" id="IPR029058">
    <property type="entry name" value="AB_hydrolase_fold"/>
</dbReference>
<dbReference type="InterPro" id="IPR051601">
    <property type="entry name" value="Serine_prot/Carboxylest_S33"/>
</dbReference>
<dbReference type="SUPFAM" id="SSF53474">
    <property type="entry name" value="alpha/beta-Hydrolases"/>
    <property type="match status" value="1"/>
</dbReference>
<evidence type="ECO:0000259" key="6">
    <source>
        <dbReference type="Pfam" id="PF08386"/>
    </source>
</evidence>